<keyword evidence="2" id="KW-0805">Transcription regulation</keyword>
<dbReference type="PANTHER" id="PTHR30346:SF0">
    <property type="entry name" value="HCA OPERON TRANSCRIPTIONAL ACTIVATOR HCAR"/>
    <property type="match status" value="1"/>
</dbReference>
<evidence type="ECO:0000313" key="8">
    <source>
        <dbReference type="Proteomes" id="UP000029737"/>
    </source>
</evidence>
<dbReference type="Proteomes" id="UP000029737">
    <property type="component" value="Unassembled WGS sequence"/>
</dbReference>
<reference evidence="7 8" key="1">
    <citation type="journal article" date="2014" name="PLoS ONE">
        <title>Identification and Characterization of a New Erythromycin Biosynthetic Gene Cluster in Actinopolyspora erythraea YIM90600, a Novel Erythronolide-Producing Halophilic Actinomycete Isolated from Salt Field.</title>
        <authorList>
            <person name="Chen D."/>
            <person name="Feng J."/>
            <person name="Huang L."/>
            <person name="Zhang Q."/>
            <person name="Wu J."/>
            <person name="Zhu X."/>
            <person name="Duan Y."/>
            <person name="Xu Z."/>
        </authorList>
    </citation>
    <scope>NUCLEOTIDE SEQUENCE [LARGE SCALE GENOMIC DNA]</scope>
    <source>
        <strain evidence="7 8">YIM90600</strain>
    </source>
</reference>
<evidence type="ECO:0000256" key="1">
    <source>
        <dbReference type="ARBA" id="ARBA00009437"/>
    </source>
</evidence>
<dbReference type="EMBL" id="CP022752">
    <property type="protein sequence ID" value="ASU78617.1"/>
    <property type="molecule type" value="Genomic_DNA"/>
</dbReference>
<dbReference type="Pfam" id="PF03466">
    <property type="entry name" value="LysR_substrate"/>
    <property type="match status" value="1"/>
</dbReference>
<dbReference type="HOGENOM" id="CLU_039613_6_4_11"/>
<dbReference type="Gene3D" id="3.40.190.10">
    <property type="entry name" value="Periplasmic binding protein-like II"/>
    <property type="match status" value="2"/>
</dbReference>
<dbReference type="Proteomes" id="UP000215043">
    <property type="component" value="Chromosome"/>
</dbReference>
<dbReference type="OrthoDB" id="3176554at2"/>
<comment type="similarity">
    <text evidence="1">Belongs to the LysR transcriptional regulatory family.</text>
</comment>
<keyword evidence="3" id="KW-0238">DNA-binding</keyword>
<dbReference type="AlphaFoldDB" id="A0A099D7K7"/>
<dbReference type="SUPFAM" id="SSF53850">
    <property type="entry name" value="Periplasmic binding protein-like II"/>
    <property type="match status" value="1"/>
</dbReference>
<accession>A0A099D7K7</accession>
<sequence length="294" mass="32582">MDLTVHQLRCFLAVARELHFGRAAELLRLSPSALSEQITTLERRLSRTLFRRSSRTVELTDHALELLPLARRAVAAMDEVLEWGSGEAAEPRLRIGLMVSSPTFQTIMTTAGERMPRVRLRIRQLGFLGCYEALADGDVDCAFVVEIGQPSSPEFDAVPMWDEGSVLVVSEQHRLAERDSVRLAELAGETVVSAEDETVAARWFSSVVGEDRDCRLRPVARNFEEVLELCGARQGVNIAGVSAARTYPRPGVRFVPVVDAPPASTYLYLRRGHHPTALRQFTHLAEEIAGSHPS</sequence>
<dbReference type="KEGG" id="aey:CDG81_10405"/>
<dbReference type="Gene3D" id="1.10.10.10">
    <property type="entry name" value="Winged helix-like DNA-binding domain superfamily/Winged helix DNA-binding domain"/>
    <property type="match status" value="1"/>
</dbReference>
<feature type="domain" description="HTH lysR-type" evidence="5">
    <location>
        <begin position="1"/>
        <end position="60"/>
    </location>
</feature>
<proteinExistence type="inferred from homology"/>
<keyword evidence="4" id="KW-0804">Transcription</keyword>
<dbReference type="eggNOG" id="COG0583">
    <property type="taxonomic scope" value="Bacteria"/>
</dbReference>
<gene>
    <name evidence="6" type="ORF">CDG81_10405</name>
    <name evidence="7" type="ORF">IL38_10415</name>
</gene>
<dbReference type="Pfam" id="PF00126">
    <property type="entry name" value="HTH_1"/>
    <property type="match status" value="1"/>
</dbReference>
<evidence type="ECO:0000313" key="7">
    <source>
        <dbReference type="EMBL" id="KGI81380.1"/>
    </source>
</evidence>
<evidence type="ECO:0000259" key="5">
    <source>
        <dbReference type="PROSITE" id="PS50931"/>
    </source>
</evidence>
<dbReference type="InterPro" id="IPR036390">
    <property type="entry name" value="WH_DNA-bd_sf"/>
</dbReference>
<dbReference type="SUPFAM" id="SSF46785">
    <property type="entry name" value="Winged helix' DNA-binding domain"/>
    <property type="match status" value="1"/>
</dbReference>
<evidence type="ECO:0000256" key="3">
    <source>
        <dbReference type="ARBA" id="ARBA00023125"/>
    </source>
</evidence>
<dbReference type="PANTHER" id="PTHR30346">
    <property type="entry name" value="TRANSCRIPTIONAL DUAL REGULATOR HCAR-RELATED"/>
    <property type="match status" value="1"/>
</dbReference>
<keyword evidence="8" id="KW-1185">Reference proteome</keyword>
<dbReference type="RefSeq" id="WP_043572956.1">
    <property type="nucleotide sequence ID" value="NZ_CP022752.1"/>
</dbReference>
<organism evidence="6 9">
    <name type="scientific">Actinopolyspora erythraea</name>
    <dbReference type="NCBI Taxonomy" id="414996"/>
    <lineage>
        <taxon>Bacteria</taxon>
        <taxon>Bacillati</taxon>
        <taxon>Actinomycetota</taxon>
        <taxon>Actinomycetes</taxon>
        <taxon>Actinopolysporales</taxon>
        <taxon>Actinopolysporaceae</taxon>
        <taxon>Actinopolyspora</taxon>
    </lineage>
</organism>
<dbReference type="GO" id="GO:0003677">
    <property type="term" value="F:DNA binding"/>
    <property type="evidence" value="ECO:0007669"/>
    <property type="project" value="UniProtKB-KW"/>
</dbReference>
<dbReference type="InterPro" id="IPR005119">
    <property type="entry name" value="LysR_subst-bd"/>
</dbReference>
<evidence type="ECO:0000256" key="4">
    <source>
        <dbReference type="ARBA" id="ARBA00023163"/>
    </source>
</evidence>
<name>A0A099D7K7_9ACTN</name>
<protein>
    <submittedName>
        <fullName evidence="6">LysR family transcriptional regulator</fullName>
    </submittedName>
</protein>
<evidence type="ECO:0000313" key="6">
    <source>
        <dbReference type="EMBL" id="ASU78617.1"/>
    </source>
</evidence>
<dbReference type="InterPro" id="IPR000847">
    <property type="entry name" value="LysR_HTH_N"/>
</dbReference>
<dbReference type="GO" id="GO:0032993">
    <property type="term" value="C:protein-DNA complex"/>
    <property type="evidence" value="ECO:0007669"/>
    <property type="project" value="TreeGrafter"/>
</dbReference>
<dbReference type="EMBL" id="JPMV01000018">
    <property type="protein sequence ID" value="KGI81380.1"/>
    <property type="molecule type" value="Genomic_DNA"/>
</dbReference>
<reference evidence="6 9" key="2">
    <citation type="submission" date="2017-08" db="EMBL/GenBank/DDBJ databases">
        <title>The complete genome sequence of moderately halophilic actinomycete Actinopolyspora erythraea YIM 90600, the producer of novel erythromycin, novel actinopolysporins A-C and tubercidin.</title>
        <authorList>
            <person name="Yin M."/>
            <person name="Tang S."/>
        </authorList>
    </citation>
    <scope>NUCLEOTIDE SEQUENCE [LARGE SCALE GENOMIC DNA]</scope>
    <source>
        <strain evidence="6 9">YIM 90600</strain>
    </source>
</reference>
<evidence type="ECO:0000313" key="9">
    <source>
        <dbReference type="Proteomes" id="UP000215043"/>
    </source>
</evidence>
<dbReference type="GO" id="GO:0003700">
    <property type="term" value="F:DNA-binding transcription factor activity"/>
    <property type="evidence" value="ECO:0007669"/>
    <property type="project" value="InterPro"/>
</dbReference>
<evidence type="ECO:0000256" key="2">
    <source>
        <dbReference type="ARBA" id="ARBA00023015"/>
    </source>
</evidence>
<dbReference type="PROSITE" id="PS50931">
    <property type="entry name" value="HTH_LYSR"/>
    <property type="match status" value="1"/>
</dbReference>
<dbReference type="InterPro" id="IPR036388">
    <property type="entry name" value="WH-like_DNA-bd_sf"/>
</dbReference>